<sequence length="329" mass="35209">MQDSLPKHPHIRIPDELEQAWLWMENAGNGDTTEHGYYLTPVTSEFQVSIVFTPNATLEGWFEPDSPAAARLLPIAELDGSGSIGALWLDDEDQLKVVGLSSEGSAFLLADNVLDFLTLVAIGYDELNEISLPLPPDSEESVELAEPFRTWLADTFSVDVPEEWHSVGDDDFTAWVNAQLGQETVVPSVDADAEPGTPVAGSVAQLLDLLGRPVDDPAIAETLAQFGVDLDGKPVTRAGGKLRKAGLEVEAAQKVLTTIWITAAAATPPAPLLEPAAPTLEDALASLGEPEWRGDGAANWITGGKALHLTYDDSGLKLVTLMLDWPGKD</sequence>
<evidence type="ECO:0000313" key="2">
    <source>
        <dbReference type="Proteomes" id="UP000216533"/>
    </source>
</evidence>
<dbReference type="EMBL" id="NMVI01000002">
    <property type="protein sequence ID" value="OYN91543.1"/>
    <property type="molecule type" value="Genomic_DNA"/>
</dbReference>
<proteinExistence type="predicted"/>
<protein>
    <recommendedName>
        <fullName evidence="3">SMI1/KNR4 family protein</fullName>
    </recommendedName>
</protein>
<gene>
    <name evidence="1" type="ORF">CGZ92_00410</name>
</gene>
<evidence type="ECO:0008006" key="3">
    <source>
        <dbReference type="Google" id="ProtNLM"/>
    </source>
</evidence>
<evidence type="ECO:0000313" key="1">
    <source>
        <dbReference type="EMBL" id="OYN91543.1"/>
    </source>
</evidence>
<accession>A0A255ETU9</accession>
<comment type="caution">
    <text evidence="1">The sequence shown here is derived from an EMBL/GenBank/DDBJ whole genome shotgun (WGS) entry which is preliminary data.</text>
</comment>
<dbReference type="AlphaFoldDB" id="A0A255ETU9"/>
<name>A0A255ETU9_9ACTN</name>
<dbReference type="Proteomes" id="UP000216533">
    <property type="component" value="Unassembled WGS sequence"/>
</dbReference>
<reference evidence="1 2" key="1">
    <citation type="submission" date="2017-07" db="EMBL/GenBank/DDBJ databases">
        <title>Draft whole genome sequences of clinical Proprionibacteriaceae strains.</title>
        <authorList>
            <person name="Bernier A.-M."/>
            <person name="Bernard K."/>
            <person name="Domingo M.-C."/>
        </authorList>
    </citation>
    <scope>NUCLEOTIDE SEQUENCE [LARGE SCALE GENOMIC DNA]</scope>
    <source>
        <strain evidence="1 2">NML 160184</strain>
    </source>
</reference>
<organism evidence="1 2">
    <name type="scientific">Parenemella sanctibonifatiensis</name>
    <dbReference type="NCBI Taxonomy" id="2016505"/>
    <lineage>
        <taxon>Bacteria</taxon>
        <taxon>Bacillati</taxon>
        <taxon>Actinomycetota</taxon>
        <taxon>Actinomycetes</taxon>
        <taxon>Propionibacteriales</taxon>
        <taxon>Propionibacteriaceae</taxon>
        <taxon>Parenemella</taxon>
    </lineage>
</organism>